<keyword evidence="3" id="KW-1185">Reference proteome</keyword>
<dbReference type="InterPro" id="IPR036390">
    <property type="entry name" value="WH_DNA-bd_sf"/>
</dbReference>
<dbReference type="STRING" id="1855912.LuPra_04606"/>
<reference evidence="3" key="2">
    <citation type="submission" date="2016-04" db="EMBL/GenBank/DDBJ databases">
        <title>First Complete Genome Sequence of a Subdivision 6 Acidobacterium.</title>
        <authorList>
            <person name="Huang S."/>
            <person name="Vieira S."/>
            <person name="Bunk B."/>
            <person name="Riedel T."/>
            <person name="Sproeer C."/>
            <person name="Overmann J."/>
        </authorList>
    </citation>
    <scope>NUCLEOTIDE SEQUENCE [LARGE SCALE GENOMIC DNA]</scope>
    <source>
        <strain evidence="3">DSM 100886 HEG_-6_39</strain>
    </source>
</reference>
<dbReference type="InterPro" id="IPR052509">
    <property type="entry name" value="Metal_resp_DNA-bind_regulator"/>
</dbReference>
<feature type="domain" description="Transcription regulator PadR N-terminal" evidence="1">
    <location>
        <begin position="18"/>
        <end position="93"/>
    </location>
</feature>
<dbReference type="InterPro" id="IPR036388">
    <property type="entry name" value="WH-like_DNA-bd_sf"/>
</dbReference>
<dbReference type="SUPFAM" id="SSF46785">
    <property type="entry name" value="Winged helix' DNA-binding domain"/>
    <property type="match status" value="1"/>
</dbReference>
<dbReference type="InterPro" id="IPR005149">
    <property type="entry name" value="Tscrpt_reg_PadR_N"/>
</dbReference>
<organism evidence="2 3">
    <name type="scientific">Luteitalea pratensis</name>
    <dbReference type="NCBI Taxonomy" id="1855912"/>
    <lineage>
        <taxon>Bacteria</taxon>
        <taxon>Pseudomonadati</taxon>
        <taxon>Acidobacteriota</taxon>
        <taxon>Vicinamibacteria</taxon>
        <taxon>Vicinamibacterales</taxon>
        <taxon>Vicinamibacteraceae</taxon>
        <taxon>Luteitalea</taxon>
    </lineage>
</organism>
<dbReference type="OrthoDB" id="9808017at2"/>
<reference evidence="2 3" key="1">
    <citation type="journal article" date="2016" name="Genome Announc.">
        <title>First Complete Genome Sequence of a Subdivision 6 Acidobacterium Strain.</title>
        <authorList>
            <person name="Huang S."/>
            <person name="Vieira S."/>
            <person name="Bunk B."/>
            <person name="Riedel T."/>
            <person name="Sproer C."/>
            <person name="Overmann J."/>
        </authorList>
    </citation>
    <scope>NUCLEOTIDE SEQUENCE [LARGE SCALE GENOMIC DNA]</scope>
    <source>
        <strain evidence="3">DSM 100886 HEG_-6_39</strain>
    </source>
</reference>
<gene>
    <name evidence="2" type="ORF">LuPra_04606</name>
</gene>
<dbReference type="EMBL" id="CP015136">
    <property type="protein sequence ID" value="AMY11356.1"/>
    <property type="molecule type" value="Genomic_DNA"/>
</dbReference>
<dbReference type="KEGG" id="abac:LuPra_04606"/>
<dbReference type="AlphaFoldDB" id="A0A143PSQ3"/>
<dbReference type="PANTHER" id="PTHR33169:SF14">
    <property type="entry name" value="TRANSCRIPTIONAL REGULATOR RV3488"/>
    <property type="match status" value="1"/>
</dbReference>
<dbReference type="Proteomes" id="UP000076079">
    <property type="component" value="Chromosome"/>
</dbReference>
<dbReference type="PANTHER" id="PTHR33169">
    <property type="entry name" value="PADR-FAMILY TRANSCRIPTIONAL REGULATOR"/>
    <property type="match status" value="1"/>
</dbReference>
<proteinExistence type="predicted"/>
<name>A0A143PSQ3_LUTPR</name>
<dbReference type="NCBIfam" id="TIGR03433">
    <property type="entry name" value="padR_acidobact"/>
    <property type="match status" value="1"/>
</dbReference>
<sequence>MPNGERTEVLQGTLDLMILQTLASLGPQHGYAVAARLEQVSGGALQLNMGTLYPGLTRLEARGLVSARWGQTDANRRARFYELTARGRRALEQERSQWFRMAGIMARVLE</sequence>
<dbReference type="Gene3D" id="1.10.10.10">
    <property type="entry name" value="Winged helix-like DNA-binding domain superfamily/Winged helix DNA-binding domain"/>
    <property type="match status" value="1"/>
</dbReference>
<dbReference type="RefSeq" id="WP_110172913.1">
    <property type="nucleotide sequence ID" value="NZ_CP015136.1"/>
</dbReference>
<protein>
    <submittedName>
        <fullName evidence="2">Lineage-specific thermal regulator protein</fullName>
    </submittedName>
</protein>
<dbReference type="InterPro" id="IPR017799">
    <property type="entry name" value="Tscrpt_reg_PadR_acidobac-type"/>
</dbReference>
<evidence type="ECO:0000313" key="3">
    <source>
        <dbReference type="Proteomes" id="UP000076079"/>
    </source>
</evidence>
<accession>A0A143PSQ3</accession>
<dbReference type="Pfam" id="PF03551">
    <property type="entry name" value="PadR"/>
    <property type="match status" value="1"/>
</dbReference>
<evidence type="ECO:0000313" key="2">
    <source>
        <dbReference type="EMBL" id="AMY11356.1"/>
    </source>
</evidence>
<evidence type="ECO:0000259" key="1">
    <source>
        <dbReference type="Pfam" id="PF03551"/>
    </source>
</evidence>